<dbReference type="InterPro" id="IPR032807">
    <property type="entry name" value="GNVR"/>
</dbReference>
<evidence type="ECO:0000256" key="15">
    <source>
        <dbReference type="ARBA" id="ARBA00051245"/>
    </source>
</evidence>
<evidence type="ECO:0000256" key="14">
    <source>
        <dbReference type="ARBA" id="ARBA00023137"/>
    </source>
</evidence>
<evidence type="ECO:0000256" key="6">
    <source>
        <dbReference type="ARBA" id="ARBA00022519"/>
    </source>
</evidence>
<dbReference type="GO" id="GO:0004715">
    <property type="term" value="F:non-membrane spanning protein tyrosine kinase activity"/>
    <property type="evidence" value="ECO:0007669"/>
    <property type="project" value="UniProtKB-EC"/>
</dbReference>
<feature type="domain" description="AAA" evidence="18">
    <location>
        <begin position="578"/>
        <end position="703"/>
    </location>
</feature>
<evidence type="ECO:0000256" key="16">
    <source>
        <dbReference type="SAM" id="Phobius"/>
    </source>
</evidence>
<feature type="transmembrane region" description="Helical" evidence="16">
    <location>
        <begin position="491"/>
        <end position="511"/>
    </location>
</feature>
<dbReference type="GO" id="GO:0005524">
    <property type="term" value="F:ATP binding"/>
    <property type="evidence" value="ECO:0007669"/>
    <property type="project" value="UniProtKB-KW"/>
</dbReference>
<dbReference type="Gene3D" id="3.40.50.300">
    <property type="entry name" value="P-loop containing nucleotide triphosphate hydrolases"/>
    <property type="match status" value="1"/>
</dbReference>
<protein>
    <recommendedName>
        <fullName evidence="4">non-specific protein-tyrosine kinase</fullName>
        <ecNumber evidence="4">2.7.10.2</ecNumber>
    </recommendedName>
</protein>
<comment type="subcellular location">
    <subcellularLocation>
        <location evidence="1">Cell inner membrane</location>
        <topology evidence="1">Multi-pass membrane protein</topology>
    </subcellularLocation>
</comment>
<evidence type="ECO:0000256" key="1">
    <source>
        <dbReference type="ARBA" id="ARBA00004429"/>
    </source>
</evidence>
<comment type="similarity">
    <text evidence="3">Belongs to the etk/wzc family.</text>
</comment>
<keyword evidence="6" id="KW-0997">Cell inner membrane</keyword>
<dbReference type="CDD" id="cd05387">
    <property type="entry name" value="BY-kinase"/>
    <property type="match status" value="1"/>
</dbReference>
<dbReference type="InterPro" id="IPR003856">
    <property type="entry name" value="LPS_length_determ_N"/>
</dbReference>
<evidence type="ECO:0000313" key="21">
    <source>
        <dbReference type="Proteomes" id="UP000278775"/>
    </source>
</evidence>
<dbReference type="InterPro" id="IPR005702">
    <property type="entry name" value="Wzc-like_C"/>
</dbReference>
<dbReference type="Proteomes" id="UP000278775">
    <property type="component" value="Unassembled WGS sequence"/>
</dbReference>
<dbReference type="InterPro" id="IPR025669">
    <property type="entry name" value="AAA_dom"/>
</dbReference>
<evidence type="ECO:0000259" key="17">
    <source>
        <dbReference type="Pfam" id="PF02706"/>
    </source>
</evidence>
<feature type="domain" description="Polysaccharide chain length determinant N-terminal" evidence="17">
    <location>
        <begin position="7"/>
        <end position="103"/>
    </location>
</feature>
<dbReference type="Pfam" id="PF02706">
    <property type="entry name" value="Wzz"/>
    <property type="match status" value="1"/>
</dbReference>
<comment type="similarity">
    <text evidence="2">Belongs to the CpsD/CapB family.</text>
</comment>
<organism evidence="20 21">
    <name type="scientific">Chryseobacterium nematophagum</name>
    <dbReference type="NCBI Taxonomy" id="2305228"/>
    <lineage>
        <taxon>Bacteria</taxon>
        <taxon>Pseudomonadati</taxon>
        <taxon>Bacteroidota</taxon>
        <taxon>Flavobacteriia</taxon>
        <taxon>Flavobacteriales</taxon>
        <taxon>Weeksellaceae</taxon>
        <taxon>Chryseobacterium group</taxon>
        <taxon>Chryseobacterium</taxon>
    </lineage>
</organism>
<dbReference type="InterPro" id="IPR027417">
    <property type="entry name" value="P-loop_NTPase"/>
</dbReference>
<sequence length="779" mass="88534">MKINNKDFDLHELIHPYLKRWTLIFGCMVLALIISIFYIKLKAPLFKVQTSVLIKDAKKMSDAGDISILQGMPGFGGMGTNSIENELEIFQSKKIIEDVVKDLKLQIPVFAEQGFYDLELYKDTNPYQIFLVRENIYAEKPKKPVTIKVQGSTITLSSDELSNDIKSNFNKLIRLPYADIIITKNGSFDKKKTQKLDLEEIYFKYIDFQDAVDFYQNGLAVTLLDKDATVIGLSMNHINKEKAIDILNAIVKKYNFYAINDKNVESEKTKNFIDDRISIISKELGDVESEKESFKTRNKIVDVQSDASINLQTEQASKKKLIEIDTQLEWNKMLTSYFTQSKNELIPLNLGIDNPVALANINNYNKFVQERNTKLESATPSNPVIKDLDIQISNLRNIIKEGLVKERSALQISRNSVEEESFKASKSIATVPGKERMFRNIERQQQIKENLFLLLLQKREEAAISMAITSDKARVVDKAYALQKPVAPRKMIIMGGALITGFLLSTILILVKELLNNKIIVRGDIEKLSNTPVIAEIPKTLKKSDQLIKGNDLSPLAEAFRILVTNLKFILRGKENAKIIMVTSSMKGEGKTFVSVNLALALTTPKKKVLVIGSDIRNPQLQRYNPSMKLAQGLTEYLNGDINDVENIIHPSGFISGTDFIYSGAIPPNPNDLLQNDRYETLLNEVRSKYDYVILDTAPLMPVTDSFLISHLVDSTVYVVRSDKSLKEYMNFANTNIENEKLKSVVFVLNDIKKSNFAYGNQYGYSKEENRWWHFFKKS</sequence>
<keyword evidence="8 16" id="KW-0812">Transmembrane</keyword>
<accession>A0A3M7TFL2</accession>
<dbReference type="OrthoDB" id="9794577at2"/>
<dbReference type="NCBIfam" id="TIGR01007">
    <property type="entry name" value="eps_fam"/>
    <property type="match status" value="1"/>
</dbReference>
<keyword evidence="7 20" id="KW-0808">Transferase</keyword>
<gene>
    <name evidence="20" type="ORF">D1631_06975</name>
</gene>
<evidence type="ECO:0000259" key="19">
    <source>
        <dbReference type="Pfam" id="PF13807"/>
    </source>
</evidence>
<keyword evidence="9" id="KW-0547">Nucleotide-binding</keyword>
<dbReference type="EC" id="2.7.10.2" evidence="4"/>
<evidence type="ECO:0000256" key="7">
    <source>
        <dbReference type="ARBA" id="ARBA00022679"/>
    </source>
</evidence>
<dbReference type="SUPFAM" id="SSF52540">
    <property type="entry name" value="P-loop containing nucleoside triphosphate hydrolases"/>
    <property type="match status" value="1"/>
</dbReference>
<comment type="catalytic activity">
    <reaction evidence="15">
        <text>L-tyrosyl-[protein] + ATP = O-phospho-L-tyrosyl-[protein] + ADP + H(+)</text>
        <dbReference type="Rhea" id="RHEA:10596"/>
        <dbReference type="Rhea" id="RHEA-COMP:10136"/>
        <dbReference type="Rhea" id="RHEA-COMP:20101"/>
        <dbReference type="ChEBI" id="CHEBI:15378"/>
        <dbReference type="ChEBI" id="CHEBI:30616"/>
        <dbReference type="ChEBI" id="CHEBI:46858"/>
        <dbReference type="ChEBI" id="CHEBI:61978"/>
        <dbReference type="ChEBI" id="CHEBI:456216"/>
        <dbReference type="EC" id="2.7.10.2"/>
    </reaction>
</comment>
<dbReference type="RefSeq" id="WP_122635812.1">
    <property type="nucleotide sequence ID" value="NZ_QWIU01000002.1"/>
</dbReference>
<evidence type="ECO:0000256" key="9">
    <source>
        <dbReference type="ARBA" id="ARBA00022741"/>
    </source>
</evidence>
<keyword evidence="10 20" id="KW-0418">Kinase</keyword>
<evidence type="ECO:0000256" key="13">
    <source>
        <dbReference type="ARBA" id="ARBA00023136"/>
    </source>
</evidence>
<dbReference type="PANTHER" id="PTHR32309:SF13">
    <property type="entry name" value="FERRIC ENTEROBACTIN TRANSPORT PROTEIN FEPE"/>
    <property type="match status" value="1"/>
</dbReference>
<keyword evidence="12 16" id="KW-1133">Transmembrane helix</keyword>
<evidence type="ECO:0000256" key="10">
    <source>
        <dbReference type="ARBA" id="ARBA00022777"/>
    </source>
</evidence>
<evidence type="ECO:0000313" key="20">
    <source>
        <dbReference type="EMBL" id="RNA61687.1"/>
    </source>
</evidence>
<evidence type="ECO:0000256" key="5">
    <source>
        <dbReference type="ARBA" id="ARBA00022475"/>
    </source>
</evidence>
<keyword evidence="11" id="KW-0067">ATP-binding</keyword>
<proteinExistence type="inferred from homology"/>
<dbReference type="Pfam" id="PF13807">
    <property type="entry name" value="GNVR"/>
    <property type="match status" value="1"/>
</dbReference>
<dbReference type="InterPro" id="IPR050445">
    <property type="entry name" value="Bact_polysacc_biosynth/exp"/>
</dbReference>
<comment type="caution">
    <text evidence="20">The sequence shown here is derived from an EMBL/GenBank/DDBJ whole genome shotgun (WGS) entry which is preliminary data.</text>
</comment>
<dbReference type="EMBL" id="QWIU01000002">
    <property type="protein sequence ID" value="RNA61687.1"/>
    <property type="molecule type" value="Genomic_DNA"/>
</dbReference>
<keyword evidence="14" id="KW-0829">Tyrosine-protein kinase</keyword>
<keyword evidence="5" id="KW-1003">Cell membrane</keyword>
<evidence type="ECO:0000259" key="18">
    <source>
        <dbReference type="Pfam" id="PF13614"/>
    </source>
</evidence>
<dbReference type="AlphaFoldDB" id="A0A3M7TFL2"/>
<dbReference type="GO" id="GO:0005886">
    <property type="term" value="C:plasma membrane"/>
    <property type="evidence" value="ECO:0007669"/>
    <property type="project" value="UniProtKB-SubCell"/>
</dbReference>
<dbReference type="PANTHER" id="PTHR32309">
    <property type="entry name" value="TYROSINE-PROTEIN KINASE"/>
    <property type="match status" value="1"/>
</dbReference>
<evidence type="ECO:0000256" key="2">
    <source>
        <dbReference type="ARBA" id="ARBA00007316"/>
    </source>
</evidence>
<dbReference type="Pfam" id="PF13614">
    <property type="entry name" value="AAA_31"/>
    <property type="match status" value="1"/>
</dbReference>
<evidence type="ECO:0000256" key="8">
    <source>
        <dbReference type="ARBA" id="ARBA00022692"/>
    </source>
</evidence>
<feature type="transmembrane region" description="Helical" evidence="16">
    <location>
        <begin position="21"/>
        <end position="39"/>
    </location>
</feature>
<feature type="domain" description="Tyrosine-protein kinase G-rich" evidence="19">
    <location>
        <begin position="440"/>
        <end position="513"/>
    </location>
</feature>
<evidence type="ECO:0000256" key="4">
    <source>
        <dbReference type="ARBA" id="ARBA00011903"/>
    </source>
</evidence>
<keyword evidence="13 16" id="KW-0472">Membrane</keyword>
<reference evidence="20 21" key="1">
    <citation type="submission" date="2018-08" db="EMBL/GenBank/DDBJ databases">
        <title>Chryseobacterium nematophagum: a novel matrix digesting pathogen of nematodes.</title>
        <authorList>
            <person name="Page A."/>
            <person name="Roberts M."/>
            <person name="Felix M.-A."/>
            <person name="Weir W."/>
        </authorList>
    </citation>
    <scope>NUCLEOTIDE SEQUENCE [LARGE SCALE GENOMIC DNA]</scope>
    <source>
        <strain evidence="20 21">JUb129</strain>
    </source>
</reference>
<evidence type="ECO:0000256" key="3">
    <source>
        <dbReference type="ARBA" id="ARBA00008883"/>
    </source>
</evidence>
<evidence type="ECO:0000256" key="11">
    <source>
        <dbReference type="ARBA" id="ARBA00022840"/>
    </source>
</evidence>
<evidence type="ECO:0000256" key="12">
    <source>
        <dbReference type="ARBA" id="ARBA00022989"/>
    </source>
</evidence>
<name>A0A3M7TFL2_9FLAO</name>